<feature type="non-terminal residue" evidence="3">
    <location>
        <position position="113"/>
    </location>
</feature>
<dbReference type="HOGENOM" id="CLU_2138647_0_0_9"/>
<gene>
    <name evidence="3" type="ORF">CLOHYLEM_07853</name>
</gene>
<evidence type="ECO:0000256" key="1">
    <source>
        <dbReference type="SAM" id="Phobius"/>
    </source>
</evidence>
<dbReference type="eggNOG" id="COG3225">
    <property type="taxonomic scope" value="Bacteria"/>
</dbReference>
<keyword evidence="1" id="KW-1133">Transmembrane helix</keyword>
<dbReference type="EMBL" id="ABYI02000102">
    <property type="protein sequence ID" value="EEG72083.1"/>
    <property type="molecule type" value="Genomic_DNA"/>
</dbReference>
<dbReference type="InterPro" id="IPR055396">
    <property type="entry name" value="DUF7088"/>
</dbReference>
<proteinExistence type="predicted"/>
<feature type="transmembrane region" description="Helical" evidence="1">
    <location>
        <begin position="20"/>
        <end position="38"/>
    </location>
</feature>
<reference evidence="3" key="2">
    <citation type="submission" date="2013-06" db="EMBL/GenBank/DDBJ databases">
        <title>Draft genome sequence of Clostridium hylemonae (DSM 15053).</title>
        <authorList>
            <person name="Sudarsanam P."/>
            <person name="Ley R."/>
            <person name="Guruge J."/>
            <person name="Turnbaugh P.J."/>
            <person name="Mahowald M."/>
            <person name="Liep D."/>
            <person name="Gordon J."/>
        </authorList>
    </citation>
    <scope>NUCLEOTIDE SEQUENCE</scope>
    <source>
        <strain evidence="3">DSM 15053</strain>
    </source>
</reference>
<keyword evidence="1" id="KW-0812">Transmembrane</keyword>
<evidence type="ECO:0000313" key="4">
    <source>
        <dbReference type="Proteomes" id="UP000004893"/>
    </source>
</evidence>
<protein>
    <recommendedName>
        <fullName evidence="2">DUF7088 domain-containing protein</fullName>
    </recommendedName>
</protein>
<organism evidence="3 4">
    <name type="scientific">[Clostridium] hylemonae DSM 15053</name>
    <dbReference type="NCBI Taxonomy" id="553973"/>
    <lineage>
        <taxon>Bacteria</taxon>
        <taxon>Bacillati</taxon>
        <taxon>Bacillota</taxon>
        <taxon>Clostridia</taxon>
        <taxon>Lachnospirales</taxon>
        <taxon>Lachnospiraceae</taxon>
    </lineage>
</organism>
<dbReference type="Proteomes" id="UP000004893">
    <property type="component" value="Unassembled WGS sequence"/>
</dbReference>
<sequence>MPDRIKKLFQSAASRNGSLSVGVIVLVTAIVIVVNLIAGQLPEKVKNIDISDNRIYEISDKSRNILKKLDKPVTFKVFAEKDKTDERIKTFIRKYTALSDQIKVEWIDPVLHP</sequence>
<evidence type="ECO:0000259" key="2">
    <source>
        <dbReference type="Pfam" id="PF23357"/>
    </source>
</evidence>
<dbReference type="RefSeq" id="WP_006445194.1">
    <property type="nucleotide sequence ID" value="NZ_GG657816.1"/>
</dbReference>
<keyword evidence="4" id="KW-1185">Reference proteome</keyword>
<dbReference type="AlphaFoldDB" id="C0C6W4"/>
<comment type="caution">
    <text evidence="3">The sequence shown here is derived from an EMBL/GenBank/DDBJ whole genome shotgun (WGS) entry which is preliminary data.</text>
</comment>
<accession>C0C6W4</accession>
<dbReference type="Pfam" id="PF23357">
    <property type="entry name" value="DUF7088"/>
    <property type="match status" value="1"/>
</dbReference>
<keyword evidence="1" id="KW-0472">Membrane</keyword>
<reference evidence="3" key="1">
    <citation type="submission" date="2009-02" db="EMBL/GenBank/DDBJ databases">
        <authorList>
            <person name="Fulton L."/>
            <person name="Clifton S."/>
            <person name="Fulton B."/>
            <person name="Xu J."/>
            <person name="Minx P."/>
            <person name="Pepin K.H."/>
            <person name="Johnson M."/>
            <person name="Bhonagiri V."/>
            <person name="Nash W.E."/>
            <person name="Mardis E.R."/>
            <person name="Wilson R.K."/>
        </authorList>
    </citation>
    <scope>NUCLEOTIDE SEQUENCE [LARGE SCALE GENOMIC DNA]</scope>
    <source>
        <strain evidence="3">DSM 15053</strain>
    </source>
</reference>
<evidence type="ECO:0000313" key="3">
    <source>
        <dbReference type="EMBL" id="EEG72083.1"/>
    </source>
</evidence>
<feature type="domain" description="DUF7088" evidence="2">
    <location>
        <begin position="53"/>
        <end position="112"/>
    </location>
</feature>
<name>C0C6W4_9FIRM</name>